<evidence type="ECO:0000313" key="2">
    <source>
        <dbReference type="EMBL" id="MFC0322044.1"/>
    </source>
</evidence>
<sequence>MKNDYLIIINPETGKRETSFVIGITAQTFEKAKEMAREKYPNYLYLEDDGTLQQQLVNQNKLYIDGQVVDAPPVIIPIEQRQDAVWERIKAERYKRTHSGVYVASVDKWFHTDEPSRQQYTFMRTLPVFETLNWKTMDGTFVEMDKTLLDKLSLAILQMEQANFANAEQHRLGMLASDDPDNYDYSTGWSEIYAAE</sequence>
<feature type="domain" description="DUF4376" evidence="1">
    <location>
        <begin position="81"/>
        <end position="186"/>
    </location>
</feature>
<dbReference type="Pfam" id="PF14301">
    <property type="entry name" value="DUF4376"/>
    <property type="match status" value="1"/>
</dbReference>
<name>A0ABV6HT42_9PAST</name>
<dbReference type="RefSeq" id="WP_382372418.1">
    <property type="nucleotide sequence ID" value="NZ_JBHLWA010000001.1"/>
</dbReference>
<comment type="caution">
    <text evidence="2">The sequence shown here is derived from an EMBL/GenBank/DDBJ whole genome shotgun (WGS) entry which is preliminary data.</text>
</comment>
<evidence type="ECO:0000313" key="3">
    <source>
        <dbReference type="Proteomes" id="UP001589769"/>
    </source>
</evidence>
<protein>
    <submittedName>
        <fullName evidence="2">DUF4376 domain-containing protein</fullName>
    </submittedName>
</protein>
<proteinExistence type="predicted"/>
<organism evidence="2 3">
    <name type="scientific">Gallibacterium melopsittaci</name>
    <dbReference type="NCBI Taxonomy" id="516063"/>
    <lineage>
        <taxon>Bacteria</taxon>
        <taxon>Pseudomonadati</taxon>
        <taxon>Pseudomonadota</taxon>
        <taxon>Gammaproteobacteria</taxon>
        <taxon>Pasteurellales</taxon>
        <taxon>Pasteurellaceae</taxon>
        <taxon>Gallibacterium</taxon>
    </lineage>
</organism>
<accession>A0ABV6HT42</accession>
<reference evidence="2 3" key="1">
    <citation type="submission" date="2024-09" db="EMBL/GenBank/DDBJ databases">
        <authorList>
            <person name="Sun Q."/>
            <person name="Mori K."/>
        </authorList>
    </citation>
    <scope>NUCLEOTIDE SEQUENCE [LARGE SCALE GENOMIC DNA]</scope>
    <source>
        <strain evidence="2 3">CCM 7538</strain>
    </source>
</reference>
<dbReference type="Proteomes" id="UP001589769">
    <property type="component" value="Unassembled WGS sequence"/>
</dbReference>
<dbReference type="EMBL" id="JBHLWA010000001">
    <property type="protein sequence ID" value="MFC0322044.1"/>
    <property type="molecule type" value="Genomic_DNA"/>
</dbReference>
<evidence type="ECO:0000259" key="1">
    <source>
        <dbReference type="Pfam" id="PF14301"/>
    </source>
</evidence>
<keyword evidence="3" id="KW-1185">Reference proteome</keyword>
<dbReference type="InterPro" id="IPR025484">
    <property type="entry name" value="DUF4376"/>
</dbReference>
<gene>
    <name evidence="2" type="ORF">ACFFHT_00445</name>
</gene>